<dbReference type="Proteomes" id="UP000245124">
    <property type="component" value="Unassembled WGS sequence"/>
</dbReference>
<keyword evidence="3" id="KW-1185">Reference proteome</keyword>
<evidence type="ECO:0000313" key="3">
    <source>
        <dbReference type="Proteomes" id="UP000245124"/>
    </source>
</evidence>
<dbReference type="OrthoDB" id="8565395at2"/>
<protein>
    <recommendedName>
        <fullName evidence="4">PEP-CTERM sorting domain-containing protein</fullName>
    </recommendedName>
</protein>
<comment type="caution">
    <text evidence="2">The sequence shown here is derived from an EMBL/GenBank/DDBJ whole genome shotgun (WGS) entry which is preliminary data.</text>
</comment>
<organism evidence="2 3">
    <name type="scientific">Nostoc commune NIES-4072</name>
    <dbReference type="NCBI Taxonomy" id="2005467"/>
    <lineage>
        <taxon>Bacteria</taxon>
        <taxon>Bacillati</taxon>
        <taxon>Cyanobacteriota</taxon>
        <taxon>Cyanophyceae</taxon>
        <taxon>Nostocales</taxon>
        <taxon>Nostocaceae</taxon>
        <taxon>Nostoc</taxon>
    </lineage>
</organism>
<sequence length="220" mass="23362">MTQQNNTNFGIAFGLGVAVASTLLSSPSQAASFVGTPSPSLSPIFGTLINFDDQPSGTLIGVGDYVAQGVTSVTELEGLGTFARYQGSQSQPNYITTGASGERGTDANSGYDGIIKFQFTNLANQVGIGIADSVGGPEILSIYDSNDNLLESFTAPQGANTYAGFSRASNDIKYFEIKGDYFAIDDLQFQSVPEPSTILGTIIPLLLLRRKYNQEENQKQ</sequence>
<keyword evidence="1" id="KW-0732">Signal</keyword>
<evidence type="ECO:0008006" key="4">
    <source>
        <dbReference type="Google" id="ProtNLM"/>
    </source>
</evidence>
<proteinExistence type="predicted"/>
<feature type="chain" id="PRO_5015304155" description="PEP-CTERM sorting domain-containing protein" evidence="1">
    <location>
        <begin position="31"/>
        <end position="220"/>
    </location>
</feature>
<dbReference type="RefSeq" id="WP_109008327.1">
    <property type="nucleotide sequence ID" value="NZ_BDUD01000001.1"/>
</dbReference>
<feature type="signal peptide" evidence="1">
    <location>
        <begin position="1"/>
        <end position="30"/>
    </location>
</feature>
<dbReference type="EMBL" id="BDUD01000001">
    <property type="protein sequence ID" value="GBG18284.1"/>
    <property type="molecule type" value="Genomic_DNA"/>
</dbReference>
<evidence type="ECO:0000313" key="2">
    <source>
        <dbReference type="EMBL" id="GBG18284.1"/>
    </source>
</evidence>
<accession>A0A2R5FRK8</accession>
<reference evidence="2 3" key="1">
    <citation type="submission" date="2017-06" db="EMBL/GenBank/DDBJ databases">
        <title>Genome sequencing of cyanobaciteial culture collection at National Institute for Environmental Studies (NIES).</title>
        <authorList>
            <person name="Hirose Y."/>
            <person name="Shimura Y."/>
            <person name="Fujisawa T."/>
            <person name="Nakamura Y."/>
            <person name="Kawachi M."/>
        </authorList>
    </citation>
    <scope>NUCLEOTIDE SEQUENCE [LARGE SCALE GENOMIC DNA]</scope>
    <source>
        <strain evidence="2 3">NIES-4072</strain>
    </source>
</reference>
<evidence type="ECO:0000256" key="1">
    <source>
        <dbReference type="SAM" id="SignalP"/>
    </source>
</evidence>
<dbReference type="AlphaFoldDB" id="A0A2R5FRK8"/>
<name>A0A2R5FRK8_NOSCO</name>
<gene>
    <name evidence="2" type="ORF">NIES4072_19480</name>
</gene>